<name>A0A194XHZ2_MOLSC</name>
<dbReference type="OrthoDB" id="2441642at2759"/>
<keyword evidence="4" id="KW-0804">Transcription</keyword>
<dbReference type="RefSeq" id="XP_018073742.1">
    <property type="nucleotide sequence ID" value="XM_018219619.1"/>
</dbReference>
<sequence length="359" mass="40445">MVVGEQMTTDDAGLMGFGDTSLIPLRPFPFISEDMTLSDPLLWTLPYWPSEPAGSGTRIPASELTLIEDEENPLKDKLSRIRDRWINPSFKPPSRILQVHGASAAFLTHVLKCYPKMMARDGSVPPMIHRLQLTSRTAFVPLVNCLAWTKIWEHRTGSDEAVLLNAMQGELEKLYQEHHLYGQADLLAALQASLIYSIIIYLESNMTVKYAAQVLLGQLQEMAYHLLITVTIPKARPSGAVLDQESWVITSAAHRTVLAVYIFEYVICLLNSLPVYSCNELDSIPAPVCGRLWEAQGYGTWRDEYGNWAKMWKGREVVMAELLDRQVESYAYNRVEKWLSEADEFGMLIFTGSLISAKG</sequence>
<keyword evidence="5" id="KW-0539">Nucleus</keyword>
<dbReference type="KEGG" id="psco:LY89DRAFT_731786"/>
<accession>A0A194XHZ2</accession>
<dbReference type="InParanoid" id="A0A194XHZ2"/>
<keyword evidence="1" id="KW-0479">Metal-binding</keyword>
<evidence type="ECO:0000313" key="7">
    <source>
        <dbReference type="Proteomes" id="UP000070700"/>
    </source>
</evidence>
<evidence type="ECO:0000256" key="3">
    <source>
        <dbReference type="ARBA" id="ARBA00023015"/>
    </source>
</evidence>
<reference evidence="6 7" key="1">
    <citation type="submission" date="2015-10" db="EMBL/GenBank/DDBJ databases">
        <title>Full genome of DAOMC 229536 Phialocephala scopiformis, a fungal endophyte of spruce producing the potent anti-insectan compound rugulosin.</title>
        <authorList>
            <consortium name="DOE Joint Genome Institute"/>
            <person name="Walker A.K."/>
            <person name="Frasz S.L."/>
            <person name="Seifert K.A."/>
            <person name="Miller J.D."/>
            <person name="Mondo S.J."/>
            <person name="Labutti K."/>
            <person name="Lipzen A."/>
            <person name="Dockter R."/>
            <person name="Kennedy M."/>
            <person name="Grigoriev I.V."/>
            <person name="Spatafora J.W."/>
        </authorList>
    </citation>
    <scope>NUCLEOTIDE SEQUENCE [LARGE SCALE GENOMIC DNA]</scope>
    <source>
        <strain evidence="6 7">CBS 120377</strain>
    </source>
</reference>
<gene>
    <name evidence="6" type="ORF">LY89DRAFT_731786</name>
</gene>
<evidence type="ECO:0000256" key="4">
    <source>
        <dbReference type="ARBA" id="ARBA00023163"/>
    </source>
</evidence>
<dbReference type="Proteomes" id="UP000070700">
    <property type="component" value="Unassembled WGS sequence"/>
</dbReference>
<evidence type="ECO:0000256" key="5">
    <source>
        <dbReference type="ARBA" id="ARBA00023242"/>
    </source>
</evidence>
<protein>
    <submittedName>
        <fullName evidence="6">Uncharacterized protein</fullName>
    </submittedName>
</protein>
<dbReference type="PANTHER" id="PTHR47660:SF3">
    <property type="entry name" value="FINGER DOMAIN PROTEIN, PUTATIVE (AFU_ORTHOLOGUE AFUA_4G03310)-RELATED"/>
    <property type="match status" value="1"/>
</dbReference>
<keyword evidence="3" id="KW-0805">Transcription regulation</keyword>
<proteinExistence type="predicted"/>
<keyword evidence="2" id="KW-0862">Zinc</keyword>
<dbReference type="GO" id="GO:0046872">
    <property type="term" value="F:metal ion binding"/>
    <property type="evidence" value="ECO:0007669"/>
    <property type="project" value="UniProtKB-KW"/>
</dbReference>
<evidence type="ECO:0000313" key="6">
    <source>
        <dbReference type="EMBL" id="KUJ19387.1"/>
    </source>
</evidence>
<evidence type="ECO:0000256" key="2">
    <source>
        <dbReference type="ARBA" id="ARBA00022833"/>
    </source>
</evidence>
<dbReference type="EMBL" id="KQ947411">
    <property type="protein sequence ID" value="KUJ19387.1"/>
    <property type="molecule type" value="Genomic_DNA"/>
</dbReference>
<keyword evidence="7" id="KW-1185">Reference proteome</keyword>
<organism evidence="6 7">
    <name type="scientific">Mollisia scopiformis</name>
    <name type="common">Conifer needle endophyte fungus</name>
    <name type="synonym">Phialocephala scopiformis</name>
    <dbReference type="NCBI Taxonomy" id="149040"/>
    <lineage>
        <taxon>Eukaryota</taxon>
        <taxon>Fungi</taxon>
        <taxon>Dikarya</taxon>
        <taxon>Ascomycota</taxon>
        <taxon>Pezizomycotina</taxon>
        <taxon>Leotiomycetes</taxon>
        <taxon>Helotiales</taxon>
        <taxon>Mollisiaceae</taxon>
        <taxon>Mollisia</taxon>
    </lineage>
</organism>
<dbReference type="GeneID" id="28829345"/>
<dbReference type="AlphaFoldDB" id="A0A194XHZ2"/>
<dbReference type="PANTHER" id="PTHR47660">
    <property type="entry name" value="TRANSCRIPTION FACTOR WITH C2H2 AND ZN(2)-CYS(6) DNA BINDING DOMAIN (EUROFUNG)-RELATED-RELATED"/>
    <property type="match status" value="1"/>
</dbReference>
<evidence type="ECO:0000256" key="1">
    <source>
        <dbReference type="ARBA" id="ARBA00022723"/>
    </source>
</evidence>